<dbReference type="Gene3D" id="1.10.3470.10">
    <property type="entry name" value="ABC transporter involved in vitamin B12 uptake, BtuC"/>
    <property type="match status" value="1"/>
</dbReference>
<dbReference type="AlphaFoldDB" id="A0A7C3C371"/>
<dbReference type="GO" id="GO:0055085">
    <property type="term" value="P:transmembrane transport"/>
    <property type="evidence" value="ECO:0007669"/>
    <property type="project" value="InterPro"/>
</dbReference>
<evidence type="ECO:0000256" key="1">
    <source>
        <dbReference type="ARBA" id="ARBA00004141"/>
    </source>
</evidence>
<feature type="transmembrane region" description="Helical" evidence="7">
    <location>
        <begin position="220"/>
        <end position="240"/>
    </location>
</feature>
<feature type="transmembrane region" description="Helical" evidence="7">
    <location>
        <begin position="13"/>
        <end position="33"/>
    </location>
</feature>
<comment type="subcellular location">
    <subcellularLocation>
        <location evidence="6">Cell membrane</location>
        <topology evidence="6">Multi-pass membrane protein</topology>
    </subcellularLocation>
    <subcellularLocation>
        <location evidence="1">Membrane</location>
        <topology evidence="1">Multi-pass membrane protein</topology>
    </subcellularLocation>
</comment>
<dbReference type="PANTHER" id="PTHR30477:SF0">
    <property type="entry name" value="METAL TRANSPORT SYSTEM MEMBRANE PROTEIN TM_0125-RELATED"/>
    <property type="match status" value="1"/>
</dbReference>
<gene>
    <name evidence="8" type="ORF">ENJ67_00615</name>
</gene>
<protein>
    <submittedName>
        <fullName evidence="8">Metal ABC transporter permease</fullName>
    </submittedName>
</protein>
<evidence type="ECO:0000256" key="7">
    <source>
        <dbReference type="SAM" id="Phobius"/>
    </source>
</evidence>
<proteinExistence type="inferred from homology"/>
<dbReference type="InterPro" id="IPR001626">
    <property type="entry name" value="ABC_TroCD"/>
</dbReference>
<feature type="transmembrane region" description="Helical" evidence="7">
    <location>
        <begin position="91"/>
        <end position="112"/>
    </location>
</feature>
<evidence type="ECO:0000256" key="6">
    <source>
        <dbReference type="RuleBase" id="RU003943"/>
    </source>
</evidence>
<feature type="transmembrane region" description="Helical" evidence="7">
    <location>
        <begin position="195"/>
        <end position="213"/>
    </location>
</feature>
<feature type="transmembrane region" description="Helical" evidence="7">
    <location>
        <begin position="132"/>
        <end position="149"/>
    </location>
</feature>
<dbReference type="PANTHER" id="PTHR30477">
    <property type="entry name" value="ABC-TRANSPORTER METAL-BINDING PROTEIN"/>
    <property type="match status" value="1"/>
</dbReference>
<dbReference type="EMBL" id="DRNH01000034">
    <property type="protein sequence ID" value="HFB53208.1"/>
    <property type="molecule type" value="Genomic_DNA"/>
</dbReference>
<evidence type="ECO:0000313" key="8">
    <source>
        <dbReference type="EMBL" id="HFB53208.1"/>
    </source>
</evidence>
<accession>A0A7C3C371</accession>
<dbReference type="Pfam" id="PF00950">
    <property type="entry name" value="ABC-3"/>
    <property type="match status" value="1"/>
</dbReference>
<dbReference type="GO" id="GO:0010043">
    <property type="term" value="P:response to zinc ion"/>
    <property type="evidence" value="ECO:0007669"/>
    <property type="project" value="TreeGrafter"/>
</dbReference>
<dbReference type="SUPFAM" id="SSF81345">
    <property type="entry name" value="ABC transporter involved in vitamin B12 uptake, BtuC"/>
    <property type="match status" value="1"/>
</dbReference>
<comment type="similarity">
    <text evidence="2 6">Belongs to the ABC-3 integral membrane protein family.</text>
</comment>
<keyword evidence="4 7" id="KW-1133">Transmembrane helix</keyword>
<evidence type="ECO:0000256" key="4">
    <source>
        <dbReference type="ARBA" id="ARBA00022989"/>
    </source>
</evidence>
<organism evidence="8">
    <name type="scientific">Sulfurimonas autotrophica</name>
    <dbReference type="NCBI Taxonomy" id="202747"/>
    <lineage>
        <taxon>Bacteria</taxon>
        <taxon>Pseudomonadati</taxon>
        <taxon>Campylobacterota</taxon>
        <taxon>Epsilonproteobacteria</taxon>
        <taxon>Campylobacterales</taxon>
        <taxon>Sulfurimonadaceae</taxon>
        <taxon>Sulfurimonas</taxon>
    </lineage>
</organism>
<keyword evidence="6" id="KW-0813">Transport</keyword>
<evidence type="ECO:0000256" key="5">
    <source>
        <dbReference type="ARBA" id="ARBA00023136"/>
    </source>
</evidence>
<dbReference type="InterPro" id="IPR037294">
    <property type="entry name" value="ABC_BtuC-like"/>
</dbReference>
<dbReference type="Proteomes" id="UP000886390">
    <property type="component" value="Unassembled WGS sequence"/>
</dbReference>
<sequence>MIEMLSYEFMQRAFIAGIFIAILASLSGTFVVLRRYSLISETLAHSALVGVAVGLVAGYNPLWVAVAVAIISAWLIEYLRSSFELYSDAILAILLSGSLALAVIIVSLGGAFNNSLFSYLFGSILSVSDSDVITIVIFGSLSLLFLLLFSKELYFIAYDEEVAKTSGIKVKFLNFLLVTVVAIIIALSIRVVGSLLIGALMVIPTVAALQYRVGFRPTMLLSLFFALFSVVFGMSLSYYFSLPSGATIVLCVITVFIISLIINKK</sequence>
<feature type="transmembrane region" description="Helical" evidence="7">
    <location>
        <begin position="170"/>
        <end position="189"/>
    </location>
</feature>
<name>A0A7C3C371_9BACT</name>
<keyword evidence="3 6" id="KW-0812">Transmembrane</keyword>
<evidence type="ECO:0000256" key="3">
    <source>
        <dbReference type="ARBA" id="ARBA00022692"/>
    </source>
</evidence>
<dbReference type="GO" id="GO:0043190">
    <property type="term" value="C:ATP-binding cassette (ABC) transporter complex"/>
    <property type="evidence" value="ECO:0007669"/>
    <property type="project" value="InterPro"/>
</dbReference>
<keyword evidence="5 7" id="KW-0472">Membrane</keyword>
<evidence type="ECO:0000256" key="2">
    <source>
        <dbReference type="ARBA" id="ARBA00008034"/>
    </source>
</evidence>
<reference evidence="8" key="1">
    <citation type="journal article" date="2020" name="mSystems">
        <title>Genome- and Community-Level Interaction Insights into Carbon Utilization and Element Cycling Functions of Hydrothermarchaeota in Hydrothermal Sediment.</title>
        <authorList>
            <person name="Zhou Z."/>
            <person name="Liu Y."/>
            <person name="Xu W."/>
            <person name="Pan J."/>
            <person name="Luo Z.H."/>
            <person name="Li M."/>
        </authorList>
    </citation>
    <scope>NUCLEOTIDE SEQUENCE [LARGE SCALE GENOMIC DNA]</scope>
    <source>
        <strain evidence="8">HyVt-507</strain>
    </source>
</reference>
<feature type="transmembrane region" description="Helical" evidence="7">
    <location>
        <begin position="246"/>
        <end position="263"/>
    </location>
</feature>
<comment type="caution">
    <text evidence="8">The sequence shown here is derived from an EMBL/GenBank/DDBJ whole genome shotgun (WGS) entry which is preliminary data.</text>
</comment>